<dbReference type="InterPro" id="IPR036291">
    <property type="entry name" value="NAD(P)-bd_dom_sf"/>
</dbReference>
<comment type="similarity">
    <text evidence="1">Belongs to the short-chain dehydrogenases/reductases (SDR) family.</text>
</comment>
<gene>
    <name evidence="4" type="ORF">OKIOD_LOCUS13897</name>
</gene>
<dbReference type="Proteomes" id="UP001158576">
    <property type="component" value="Chromosome 2"/>
</dbReference>
<protein>
    <submittedName>
        <fullName evidence="4">Oidioi.mRNA.OKI2018_I69.chr2.g5132.t1.cds</fullName>
    </submittedName>
</protein>
<accession>A0ABN7T2T7</accession>
<dbReference type="EMBL" id="OU015567">
    <property type="protein sequence ID" value="CAG5110765.1"/>
    <property type="molecule type" value="Genomic_DNA"/>
</dbReference>
<keyword evidence="3" id="KW-0560">Oxidoreductase</keyword>
<evidence type="ECO:0000256" key="2">
    <source>
        <dbReference type="ARBA" id="ARBA00022857"/>
    </source>
</evidence>
<keyword evidence="5" id="KW-1185">Reference proteome</keyword>
<evidence type="ECO:0000313" key="4">
    <source>
        <dbReference type="EMBL" id="CAG5110765.1"/>
    </source>
</evidence>
<reference evidence="4 5" key="1">
    <citation type="submission" date="2021-04" db="EMBL/GenBank/DDBJ databases">
        <authorList>
            <person name="Bliznina A."/>
        </authorList>
    </citation>
    <scope>NUCLEOTIDE SEQUENCE [LARGE SCALE GENOMIC DNA]</scope>
</reference>
<dbReference type="SUPFAM" id="SSF51735">
    <property type="entry name" value="NAD(P)-binding Rossmann-fold domains"/>
    <property type="match status" value="1"/>
</dbReference>
<keyword evidence="2" id="KW-0521">NADP</keyword>
<dbReference type="PANTHER" id="PTHR24320:SF282">
    <property type="entry name" value="WW DOMAIN-CONTAINING OXIDOREDUCTASE"/>
    <property type="match status" value="1"/>
</dbReference>
<name>A0ABN7T2T7_OIKDI</name>
<organism evidence="4 5">
    <name type="scientific">Oikopleura dioica</name>
    <name type="common">Tunicate</name>
    <dbReference type="NCBI Taxonomy" id="34765"/>
    <lineage>
        <taxon>Eukaryota</taxon>
        <taxon>Metazoa</taxon>
        <taxon>Chordata</taxon>
        <taxon>Tunicata</taxon>
        <taxon>Appendicularia</taxon>
        <taxon>Copelata</taxon>
        <taxon>Oikopleuridae</taxon>
        <taxon>Oikopleura</taxon>
    </lineage>
</organism>
<evidence type="ECO:0000256" key="1">
    <source>
        <dbReference type="ARBA" id="ARBA00006484"/>
    </source>
</evidence>
<evidence type="ECO:0000313" key="5">
    <source>
        <dbReference type="Proteomes" id="UP001158576"/>
    </source>
</evidence>
<dbReference type="PANTHER" id="PTHR24320">
    <property type="entry name" value="RETINOL DEHYDROGENASE"/>
    <property type="match status" value="1"/>
</dbReference>
<dbReference type="Gene3D" id="3.40.50.720">
    <property type="entry name" value="NAD(P)-binding Rossmann-like Domain"/>
    <property type="match status" value="1"/>
</dbReference>
<evidence type="ECO:0000256" key="3">
    <source>
        <dbReference type="ARBA" id="ARBA00023002"/>
    </source>
</evidence>
<proteinExistence type="inferred from homology"/>
<sequence>MFSCSTECLYNINSIQVVNHYSHFYLLNELLENLKGTENDPARVVALSSKAHETALGDGKFWKIYSSPDEMVSSLGTGIKNIGVQSYCESKLANILHMREMAKRYPAIKFMSVHPGIVKTSFFRFSTESEFKGTFVGWWLNTSFVQWLQKSPEQGAQTSMYCICSPEAETGHYYAECAQSKVAIKGKRNLDEAQEELWNLSMKFVEENCQFH</sequence>